<gene>
    <name evidence="2" type="ORF">HYPSUDRAFT_209527</name>
</gene>
<feature type="region of interest" description="Disordered" evidence="1">
    <location>
        <begin position="50"/>
        <end position="92"/>
    </location>
</feature>
<feature type="compositionally biased region" description="Basic and acidic residues" evidence="1">
    <location>
        <begin position="76"/>
        <end position="92"/>
    </location>
</feature>
<sequence length="92" mass="10186">MVVVMHLPLLPPQMQDECAESRSEEHEGKIVNAVLCPPQTQMTIATQSARVAEPGATPTAMQSEPASQPIKKMKSMVKEKEKKEKKKENSVE</sequence>
<evidence type="ECO:0000313" key="3">
    <source>
        <dbReference type="Proteomes" id="UP000054270"/>
    </source>
</evidence>
<reference evidence="3" key="1">
    <citation type="submission" date="2014-04" db="EMBL/GenBank/DDBJ databases">
        <title>Evolutionary Origins and Diversification of the Mycorrhizal Mutualists.</title>
        <authorList>
            <consortium name="DOE Joint Genome Institute"/>
            <consortium name="Mycorrhizal Genomics Consortium"/>
            <person name="Kohler A."/>
            <person name="Kuo A."/>
            <person name="Nagy L.G."/>
            <person name="Floudas D."/>
            <person name="Copeland A."/>
            <person name="Barry K.W."/>
            <person name="Cichocki N."/>
            <person name="Veneault-Fourrey C."/>
            <person name="LaButti K."/>
            <person name="Lindquist E.A."/>
            <person name="Lipzen A."/>
            <person name="Lundell T."/>
            <person name="Morin E."/>
            <person name="Murat C."/>
            <person name="Riley R."/>
            <person name="Ohm R."/>
            <person name="Sun H."/>
            <person name="Tunlid A."/>
            <person name="Henrissat B."/>
            <person name="Grigoriev I.V."/>
            <person name="Hibbett D.S."/>
            <person name="Martin F."/>
        </authorList>
    </citation>
    <scope>NUCLEOTIDE SEQUENCE [LARGE SCALE GENOMIC DNA]</scope>
    <source>
        <strain evidence="3">FD-334 SS-4</strain>
    </source>
</reference>
<organism evidence="2 3">
    <name type="scientific">Hypholoma sublateritium (strain FD-334 SS-4)</name>
    <dbReference type="NCBI Taxonomy" id="945553"/>
    <lineage>
        <taxon>Eukaryota</taxon>
        <taxon>Fungi</taxon>
        <taxon>Dikarya</taxon>
        <taxon>Basidiomycota</taxon>
        <taxon>Agaricomycotina</taxon>
        <taxon>Agaricomycetes</taxon>
        <taxon>Agaricomycetidae</taxon>
        <taxon>Agaricales</taxon>
        <taxon>Agaricineae</taxon>
        <taxon>Strophariaceae</taxon>
        <taxon>Hypholoma</taxon>
    </lineage>
</organism>
<protein>
    <submittedName>
        <fullName evidence="2">Uncharacterized protein</fullName>
    </submittedName>
</protein>
<proteinExistence type="predicted"/>
<evidence type="ECO:0000256" key="1">
    <source>
        <dbReference type="SAM" id="MobiDB-lite"/>
    </source>
</evidence>
<dbReference type="Proteomes" id="UP000054270">
    <property type="component" value="Unassembled WGS sequence"/>
</dbReference>
<keyword evidence="3" id="KW-1185">Reference proteome</keyword>
<dbReference type="EMBL" id="KN817740">
    <property type="protein sequence ID" value="KJA13457.1"/>
    <property type="molecule type" value="Genomic_DNA"/>
</dbReference>
<dbReference type="AlphaFoldDB" id="A0A0D2KG27"/>
<evidence type="ECO:0000313" key="2">
    <source>
        <dbReference type="EMBL" id="KJA13457.1"/>
    </source>
</evidence>
<accession>A0A0D2KG27</accession>
<name>A0A0D2KG27_HYPSF</name>